<dbReference type="EMBL" id="BARU01005747">
    <property type="protein sequence ID" value="GAH40799.1"/>
    <property type="molecule type" value="Genomic_DNA"/>
</dbReference>
<dbReference type="PANTHER" id="PTHR12526">
    <property type="entry name" value="GLYCOSYLTRANSFERASE"/>
    <property type="match status" value="1"/>
</dbReference>
<feature type="non-terminal residue" evidence="2">
    <location>
        <position position="1"/>
    </location>
</feature>
<gene>
    <name evidence="2" type="ORF">S03H2_11248</name>
</gene>
<dbReference type="SUPFAM" id="SSF53756">
    <property type="entry name" value="UDP-Glycosyltransferase/glycogen phosphorylase"/>
    <property type="match status" value="1"/>
</dbReference>
<dbReference type="Pfam" id="PF00534">
    <property type="entry name" value="Glycos_transf_1"/>
    <property type="match status" value="1"/>
</dbReference>
<dbReference type="GO" id="GO:0016757">
    <property type="term" value="F:glycosyltransferase activity"/>
    <property type="evidence" value="ECO:0007669"/>
    <property type="project" value="InterPro"/>
</dbReference>
<protein>
    <recommendedName>
        <fullName evidence="1">Glycosyl transferase family 1 domain-containing protein</fullName>
    </recommendedName>
</protein>
<accession>X1GGQ5</accession>
<name>X1GGQ5_9ZZZZ</name>
<evidence type="ECO:0000313" key="2">
    <source>
        <dbReference type="EMBL" id="GAH40799.1"/>
    </source>
</evidence>
<comment type="caution">
    <text evidence="2">The sequence shown here is derived from an EMBL/GenBank/DDBJ whole genome shotgun (WGS) entry which is preliminary data.</text>
</comment>
<evidence type="ECO:0000259" key="1">
    <source>
        <dbReference type="Pfam" id="PF00534"/>
    </source>
</evidence>
<dbReference type="InterPro" id="IPR001296">
    <property type="entry name" value="Glyco_trans_1"/>
</dbReference>
<organism evidence="2">
    <name type="scientific">marine sediment metagenome</name>
    <dbReference type="NCBI Taxonomy" id="412755"/>
    <lineage>
        <taxon>unclassified sequences</taxon>
        <taxon>metagenomes</taxon>
        <taxon>ecological metagenomes</taxon>
    </lineage>
</organism>
<dbReference type="CDD" id="cd03801">
    <property type="entry name" value="GT4_PimA-like"/>
    <property type="match status" value="1"/>
</dbReference>
<dbReference type="Gene3D" id="3.40.50.2000">
    <property type="entry name" value="Glycogen Phosphorylase B"/>
    <property type="match status" value="2"/>
</dbReference>
<dbReference type="AlphaFoldDB" id="X1GGQ5"/>
<proteinExistence type="predicted"/>
<reference evidence="2" key="1">
    <citation type="journal article" date="2014" name="Front. Microbiol.">
        <title>High frequency of phylogenetically diverse reductive dehalogenase-homologous genes in deep subseafloor sedimentary metagenomes.</title>
        <authorList>
            <person name="Kawai M."/>
            <person name="Futagami T."/>
            <person name="Toyoda A."/>
            <person name="Takaki Y."/>
            <person name="Nishi S."/>
            <person name="Hori S."/>
            <person name="Arai W."/>
            <person name="Tsubouchi T."/>
            <person name="Morono Y."/>
            <person name="Uchiyama I."/>
            <person name="Ito T."/>
            <person name="Fujiyama A."/>
            <person name="Inagaki F."/>
            <person name="Takami H."/>
        </authorList>
    </citation>
    <scope>NUCLEOTIDE SEQUENCE</scope>
    <source>
        <strain evidence="2">Expedition CK06-06</strain>
    </source>
</reference>
<sequence>DLNLFKPASSQEKQKIREKLGIPKAKLVVGSFQKDGVGWEEGLKPKWVKGPDIFVEVIHKLRMDYDIFVLLTGPARGYVKRELDRIGVPYKHFFLKNYLEIPKYYNALDLYLVTSRVEGGPKAILEAMATGVPLVSTKVGMAGNIIREGYNGLLADVEHVETLSDKASKIIEGKKLANRLTDNASNTIRNYSWENIAKEYYEKIYSTLKKGE</sequence>
<feature type="domain" description="Glycosyl transferase family 1" evidence="1">
    <location>
        <begin position="47"/>
        <end position="185"/>
    </location>
</feature>